<dbReference type="InterPro" id="IPR013830">
    <property type="entry name" value="SGNH_hydro"/>
</dbReference>
<comment type="caution">
    <text evidence="4">The sequence shown here is derived from an EMBL/GenBank/DDBJ whole genome shotgun (WGS) entry which is preliminary data.</text>
</comment>
<dbReference type="PANTHER" id="PTHR30383">
    <property type="entry name" value="THIOESTERASE 1/PROTEASE 1/LYSOPHOSPHOLIPASE L1"/>
    <property type="match status" value="1"/>
</dbReference>
<evidence type="ECO:0000313" key="3">
    <source>
        <dbReference type="EMBL" id="MEI5995256.1"/>
    </source>
</evidence>
<dbReference type="Pfam" id="PF13472">
    <property type="entry name" value="Lipase_GDSL_2"/>
    <property type="match status" value="1"/>
</dbReference>
<keyword evidence="5" id="KW-1185">Reference proteome</keyword>
<feature type="transmembrane region" description="Helical" evidence="1">
    <location>
        <begin position="12"/>
        <end position="30"/>
    </location>
</feature>
<dbReference type="OrthoDB" id="9794725at2"/>
<name>A0A242CJH4_9ENTE</name>
<evidence type="ECO:0000259" key="2">
    <source>
        <dbReference type="Pfam" id="PF13472"/>
    </source>
</evidence>
<dbReference type="STRING" id="1834181.A5880_000743"/>
<dbReference type="AlphaFoldDB" id="A0A242CJH4"/>
<evidence type="ECO:0000313" key="5">
    <source>
        <dbReference type="Proteomes" id="UP000195139"/>
    </source>
</evidence>
<proteinExistence type="predicted"/>
<keyword evidence="1" id="KW-0472">Membrane</keyword>
<evidence type="ECO:0000313" key="4">
    <source>
        <dbReference type="EMBL" id="OTO10060.1"/>
    </source>
</evidence>
<dbReference type="InterPro" id="IPR051532">
    <property type="entry name" value="Ester_Hydrolysis_Enzymes"/>
</dbReference>
<reference evidence="3 5" key="2">
    <citation type="submission" date="2018-07" db="EMBL/GenBank/DDBJ databases">
        <title>The Genome Sequence of Enterococcus sp. DIV0659b.</title>
        <authorList>
            <consortium name="The Broad Institute Genomics Platform"/>
            <consortium name="The Broad Institute Genomic Center for Infectious Diseases"/>
            <person name="Earl A."/>
            <person name="Manson A."/>
            <person name="Schwartman J."/>
            <person name="Gilmore M."/>
            <person name="Abouelleil A."/>
            <person name="Cao P."/>
            <person name="Chapman S."/>
            <person name="Cusick C."/>
            <person name="Shea T."/>
            <person name="Young S."/>
            <person name="Neafsey D."/>
            <person name="Nusbaum C."/>
            <person name="Birren B."/>
        </authorList>
    </citation>
    <scope>NUCLEOTIDE SEQUENCE [LARGE SCALE GENOMIC DNA]</scope>
    <source>
        <strain evidence="3 5">4G2_DIV0659</strain>
    </source>
</reference>
<accession>A0A242CJH4</accession>
<dbReference type="EMBL" id="NGLE02000001">
    <property type="protein sequence ID" value="MEI5995256.1"/>
    <property type="molecule type" value="Genomic_DNA"/>
</dbReference>
<feature type="domain" description="SGNH hydrolase-type esterase" evidence="2">
    <location>
        <begin position="74"/>
        <end position="235"/>
    </location>
</feature>
<dbReference type="Gene3D" id="3.40.50.1110">
    <property type="entry name" value="SGNH hydrolase"/>
    <property type="match status" value="1"/>
</dbReference>
<sequence>MRKREKSPFYKVVWFWLCLILILTNIFFLLKGDYIKRIENKLSNNKIDVVANPEYKRKVSLFKEMPKTDSKIVFLGDSIIAGNNWEEYLGSTKYINRGVSGARIKDLIGELDNLNLYKPEQIILMIGINDVASGNKISDSIEEYLSLIKLLKKKYPKSIIKSTALFHINEKKYEYLNTNVKLNNQLIDQFNDSLESSLPDDITILDINSEISDKNNNLNENLTYDGLHVTEQVYDIWMKKLSLK</sequence>
<keyword evidence="1" id="KW-0812">Transmembrane</keyword>
<gene>
    <name evidence="4" type="ORF">A5880_000743</name>
    <name evidence="3" type="ORF">A5880_002846</name>
</gene>
<dbReference type="SUPFAM" id="SSF52266">
    <property type="entry name" value="SGNH hydrolase"/>
    <property type="match status" value="1"/>
</dbReference>
<dbReference type="InterPro" id="IPR036514">
    <property type="entry name" value="SGNH_hydro_sf"/>
</dbReference>
<evidence type="ECO:0000256" key="1">
    <source>
        <dbReference type="SAM" id="Phobius"/>
    </source>
</evidence>
<protein>
    <recommendedName>
        <fullName evidence="2">SGNH hydrolase-type esterase domain-containing protein</fullName>
    </recommendedName>
</protein>
<dbReference type="RefSeq" id="WP_086329674.1">
    <property type="nucleotide sequence ID" value="NZ_NGLE02000001.1"/>
</dbReference>
<reference evidence="4" key="1">
    <citation type="submission" date="2017-05" db="EMBL/GenBank/DDBJ databases">
        <title>The Genome Sequence of Enterococcus sp. 4G2_DIV0659.</title>
        <authorList>
            <consortium name="The Broad Institute Genomics Platform"/>
            <consortium name="The Broad Institute Genomic Center for Infectious Diseases"/>
            <person name="Earl A."/>
            <person name="Manson A."/>
            <person name="Schwartman J."/>
            <person name="Gilmore M."/>
            <person name="Abouelleil A."/>
            <person name="Cao P."/>
            <person name="Chapman S."/>
            <person name="Cusick C."/>
            <person name="Shea T."/>
            <person name="Young S."/>
            <person name="Neafsey D."/>
            <person name="Nusbaum C."/>
            <person name="Birren B."/>
        </authorList>
    </citation>
    <scope>NUCLEOTIDE SEQUENCE [LARGE SCALE GENOMIC DNA]</scope>
    <source>
        <strain evidence="4">4G2_DIV0659</strain>
    </source>
</reference>
<organism evidence="4">
    <name type="scientific">Candidatus Enterococcus mansonii</name>
    <dbReference type="NCBI Taxonomy" id="1834181"/>
    <lineage>
        <taxon>Bacteria</taxon>
        <taxon>Bacillati</taxon>
        <taxon>Bacillota</taxon>
        <taxon>Bacilli</taxon>
        <taxon>Lactobacillales</taxon>
        <taxon>Enterococcaceae</taxon>
        <taxon>Enterococcus</taxon>
    </lineage>
</organism>
<dbReference type="Proteomes" id="UP000195139">
    <property type="component" value="Unassembled WGS sequence"/>
</dbReference>
<keyword evidence="1" id="KW-1133">Transmembrane helix</keyword>
<dbReference type="EMBL" id="NGLE01000001">
    <property type="protein sequence ID" value="OTO10060.1"/>
    <property type="molecule type" value="Genomic_DNA"/>
</dbReference>